<dbReference type="InterPro" id="IPR050788">
    <property type="entry name" value="Yeast_SRP1/TIP1_CWP"/>
</dbReference>
<dbReference type="RefSeq" id="XP_013896224.1">
    <property type="nucleotide sequence ID" value="XM_014040770.1"/>
</dbReference>
<name>A0A0D2M0Q5_9CHLO</name>
<keyword evidence="1" id="KW-0245">EGF-like domain</keyword>
<dbReference type="PANTHER" id="PTHR31002:SF34">
    <property type="entry name" value="CELL WALL PROTEIN CWP1-RELATED"/>
    <property type="match status" value="1"/>
</dbReference>
<sequence length="763" mass="81185">MCTSPATALMQQLKVLVLSTPGFVGTDFLEATMDGLGVPYEVVRVDRAAAQPLNFTQLLWNPDGSARYAGYFMAPNLEAIGTLNKSDVLTLWDFQLRTGARSARFGVWPGSISFNADTASCSAADLPMTFSAGAAPVIGSSGINPAATLGNEGLWRCPFTKTPATVDCPICAADFPECIRPNCTATPVLDFAGGATAGGALVKYADGRESLAFIFDCAAFSPTCMVLGHLSLSWLLHDIIPGQRDALLTIHHDDIFLTTEFSKPITDGGVTRTAYRATKADLLAHLTWQATLNAKLPAGSDFKLEFPFNGAGVLETAAQASTPGQFTATLLDIDDRGCLDLPEYNTSGCGCWFSGTATCSSPSAFCRNCTKARSLPNPMLIPPLPCSWIQPCPPQDALATVSTWSLAQIRAGDELADYVISEPAPTSGFNWCSHTFSHQNLDNATSYDTDMQLRLNAAMAAPAFLGLTTKASWSSSSMVTPQISGLRNGDALATLKANGVTCVTGDNTWPFLLNKEQPYHMLYTTAATNGIDGIAIMPRSATEVYYNCTTAAQNLDLYNFLYFKVFNRDSTFDEVLAREAVRVVRDGLLKLRHDPYMMHQANLGLVDSSGRSLVMRWVDAVVAEFTKYTNWPLRSAKLDDLRAIFEAREARDACKLSYQIETTPLGTATAVTVSSAAAASGAKCDAPLMLGAGVGGAAAKQVMIPLVSGGSARVELTGQQWNAFTVVRPCSPPCLNGGVCNTTVGVCDCTGTNFTGADCSTAG</sequence>
<dbReference type="InterPro" id="IPR056826">
    <property type="entry name" value="Agd3_CE"/>
</dbReference>
<dbReference type="STRING" id="145388.A0A0D2M0Q5"/>
<keyword evidence="4" id="KW-1185">Reference proteome</keyword>
<dbReference type="Pfam" id="PF25115">
    <property type="entry name" value="Agd3_CE"/>
    <property type="match status" value="2"/>
</dbReference>
<dbReference type="Proteomes" id="UP000054498">
    <property type="component" value="Unassembled WGS sequence"/>
</dbReference>
<dbReference type="InterPro" id="IPR056827">
    <property type="entry name" value="CBM87_Agd3"/>
</dbReference>
<organism evidence="3 4">
    <name type="scientific">Monoraphidium neglectum</name>
    <dbReference type="NCBI Taxonomy" id="145388"/>
    <lineage>
        <taxon>Eukaryota</taxon>
        <taxon>Viridiplantae</taxon>
        <taxon>Chlorophyta</taxon>
        <taxon>core chlorophytes</taxon>
        <taxon>Chlorophyceae</taxon>
        <taxon>CS clade</taxon>
        <taxon>Sphaeropleales</taxon>
        <taxon>Selenastraceae</taxon>
        <taxon>Monoraphidium</taxon>
    </lineage>
</organism>
<dbReference type="EMBL" id="KK102666">
    <property type="protein sequence ID" value="KIY97204.1"/>
    <property type="molecule type" value="Genomic_DNA"/>
</dbReference>
<feature type="domain" description="EGF-like" evidence="2">
    <location>
        <begin position="726"/>
        <end position="760"/>
    </location>
</feature>
<gene>
    <name evidence="3" type="ORF">MNEG_10757</name>
</gene>
<keyword evidence="1" id="KW-1015">Disulfide bond</keyword>
<dbReference type="GeneID" id="25727951"/>
<dbReference type="InterPro" id="IPR000742">
    <property type="entry name" value="EGF"/>
</dbReference>
<dbReference type="OrthoDB" id="2113314at2759"/>
<dbReference type="KEGG" id="mng:MNEG_10757"/>
<feature type="disulfide bond" evidence="1">
    <location>
        <begin position="730"/>
        <end position="740"/>
    </location>
</feature>
<evidence type="ECO:0000256" key="1">
    <source>
        <dbReference type="PROSITE-ProRule" id="PRU00076"/>
    </source>
</evidence>
<protein>
    <recommendedName>
        <fullName evidence="2">EGF-like domain-containing protein</fullName>
    </recommendedName>
</protein>
<evidence type="ECO:0000313" key="4">
    <source>
        <dbReference type="Proteomes" id="UP000054498"/>
    </source>
</evidence>
<evidence type="ECO:0000259" key="2">
    <source>
        <dbReference type="PROSITE" id="PS50026"/>
    </source>
</evidence>
<reference evidence="3 4" key="1">
    <citation type="journal article" date="2013" name="BMC Genomics">
        <title>Reconstruction of the lipid metabolism for the microalga Monoraphidium neglectum from its genome sequence reveals characteristics suitable for biofuel production.</title>
        <authorList>
            <person name="Bogen C."/>
            <person name="Al-Dilaimi A."/>
            <person name="Albersmeier A."/>
            <person name="Wichmann J."/>
            <person name="Grundmann M."/>
            <person name="Rupp O."/>
            <person name="Lauersen K.J."/>
            <person name="Blifernez-Klassen O."/>
            <person name="Kalinowski J."/>
            <person name="Goesmann A."/>
            <person name="Mussgnug J.H."/>
            <person name="Kruse O."/>
        </authorList>
    </citation>
    <scope>NUCLEOTIDE SEQUENCE [LARGE SCALE GENOMIC DNA]</scope>
    <source>
        <strain evidence="3 4">SAG 48.87</strain>
    </source>
</reference>
<evidence type="ECO:0000313" key="3">
    <source>
        <dbReference type="EMBL" id="KIY97204.1"/>
    </source>
</evidence>
<comment type="caution">
    <text evidence="1">Lacks conserved residue(s) required for the propagation of feature annotation.</text>
</comment>
<proteinExistence type="predicted"/>
<dbReference type="AlphaFoldDB" id="A0A0D2M0Q5"/>
<accession>A0A0D2M0Q5</accession>
<dbReference type="PANTHER" id="PTHR31002">
    <property type="entry name" value="SERIPAUPERIN"/>
    <property type="match status" value="1"/>
</dbReference>
<dbReference type="Pfam" id="PF25116">
    <property type="entry name" value="CBM87_Agd3"/>
    <property type="match status" value="1"/>
</dbReference>
<dbReference type="GO" id="GO:0005199">
    <property type="term" value="F:structural constituent of cell wall"/>
    <property type="evidence" value="ECO:0007669"/>
    <property type="project" value="TreeGrafter"/>
</dbReference>
<dbReference type="PROSITE" id="PS50026">
    <property type="entry name" value="EGF_3"/>
    <property type="match status" value="1"/>
</dbReference>